<comment type="similarity">
    <text evidence="15">Belongs to the ribF family.</text>
</comment>
<comment type="pathway">
    <text evidence="3 15">Cofactor biosynthesis; FMN biosynthesis; FMN from riboflavin (ATP route): step 1/1.</text>
</comment>
<organism evidence="17 18">
    <name type="scientific">Thalassomonas actiniarum</name>
    <dbReference type="NCBI Taxonomy" id="485447"/>
    <lineage>
        <taxon>Bacteria</taxon>
        <taxon>Pseudomonadati</taxon>
        <taxon>Pseudomonadota</taxon>
        <taxon>Gammaproteobacteria</taxon>
        <taxon>Alteromonadales</taxon>
        <taxon>Colwelliaceae</taxon>
        <taxon>Thalassomonas</taxon>
    </lineage>
</organism>
<keyword evidence="18" id="KW-1185">Reference proteome</keyword>
<evidence type="ECO:0000259" key="16">
    <source>
        <dbReference type="SMART" id="SM00904"/>
    </source>
</evidence>
<evidence type="ECO:0000256" key="8">
    <source>
        <dbReference type="ARBA" id="ARBA00022741"/>
    </source>
</evidence>
<dbReference type="FunFam" id="3.40.50.620:FF:000021">
    <property type="entry name" value="Riboflavin biosynthesis protein"/>
    <property type="match status" value="1"/>
</dbReference>
<keyword evidence="12" id="KW-0511">Multifunctional enzyme</keyword>
<proteinExistence type="inferred from homology"/>
<evidence type="ECO:0000313" key="18">
    <source>
        <dbReference type="Proteomes" id="UP000032568"/>
    </source>
</evidence>
<dbReference type="GO" id="GO:0009398">
    <property type="term" value="P:FMN biosynthetic process"/>
    <property type="evidence" value="ECO:0007669"/>
    <property type="project" value="UniProtKB-UniRule"/>
</dbReference>
<keyword evidence="4 15" id="KW-0285">Flavoprotein</keyword>
<dbReference type="GO" id="GO:0008531">
    <property type="term" value="F:riboflavin kinase activity"/>
    <property type="evidence" value="ECO:0007669"/>
    <property type="project" value="UniProtKB-UniRule"/>
</dbReference>
<dbReference type="InterPro" id="IPR023465">
    <property type="entry name" value="Riboflavin_kinase_dom_sf"/>
</dbReference>
<evidence type="ECO:0000256" key="4">
    <source>
        <dbReference type="ARBA" id="ARBA00022630"/>
    </source>
</evidence>
<dbReference type="NCBIfam" id="NF004162">
    <property type="entry name" value="PRK05627.1-5"/>
    <property type="match status" value="1"/>
</dbReference>
<keyword evidence="9 15" id="KW-0418">Kinase</keyword>
<dbReference type="PANTHER" id="PTHR22749:SF6">
    <property type="entry name" value="RIBOFLAVIN KINASE"/>
    <property type="match status" value="1"/>
</dbReference>
<dbReference type="PIRSF" id="PIRSF004491">
    <property type="entry name" value="FAD_Synth"/>
    <property type="match status" value="1"/>
</dbReference>
<dbReference type="Pfam" id="PF06574">
    <property type="entry name" value="FAD_syn"/>
    <property type="match status" value="1"/>
</dbReference>
<evidence type="ECO:0000256" key="5">
    <source>
        <dbReference type="ARBA" id="ARBA00022643"/>
    </source>
</evidence>
<keyword evidence="5 15" id="KW-0288">FMN</keyword>
<dbReference type="GO" id="GO:0009231">
    <property type="term" value="P:riboflavin biosynthetic process"/>
    <property type="evidence" value="ECO:0007669"/>
    <property type="project" value="InterPro"/>
</dbReference>
<reference evidence="17 18" key="1">
    <citation type="journal article" date="2015" name="Genome Announc.">
        <title>Draft Genome Sequences of Marine Isolates of Thalassomonas viridans and Thalassomonas actiniarum.</title>
        <authorList>
            <person name="Olonade I."/>
            <person name="van Zyl L.J."/>
            <person name="Trindade M."/>
        </authorList>
    </citation>
    <scope>NUCLEOTIDE SEQUENCE [LARGE SCALE GENOMIC DNA]</scope>
    <source>
        <strain evidence="17 18">A5K-106</strain>
    </source>
</reference>
<dbReference type="Pfam" id="PF01687">
    <property type="entry name" value="Flavokinase"/>
    <property type="match status" value="1"/>
</dbReference>
<dbReference type="SUPFAM" id="SSF52374">
    <property type="entry name" value="Nucleotidylyl transferase"/>
    <property type="match status" value="1"/>
</dbReference>
<dbReference type="InterPro" id="IPR002606">
    <property type="entry name" value="Riboflavin_kinase_bac"/>
</dbReference>
<dbReference type="GO" id="GO:0003919">
    <property type="term" value="F:FMN adenylyltransferase activity"/>
    <property type="evidence" value="ECO:0007669"/>
    <property type="project" value="UniProtKB-UniRule"/>
</dbReference>
<evidence type="ECO:0000256" key="10">
    <source>
        <dbReference type="ARBA" id="ARBA00022827"/>
    </source>
</evidence>
<accession>A0AAE9YMG2</accession>
<dbReference type="InterPro" id="IPR015864">
    <property type="entry name" value="FAD_synthase"/>
</dbReference>
<dbReference type="SMART" id="SM00904">
    <property type="entry name" value="Flavokinase"/>
    <property type="match status" value="1"/>
</dbReference>
<keyword evidence="6 15" id="KW-0808">Transferase</keyword>
<name>A0AAE9YMG2_9GAMM</name>
<dbReference type="NCBIfam" id="NF004159">
    <property type="entry name" value="PRK05627.1-2"/>
    <property type="match status" value="1"/>
</dbReference>
<dbReference type="GO" id="GO:0005524">
    <property type="term" value="F:ATP binding"/>
    <property type="evidence" value="ECO:0007669"/>
    <property type="project" value="UniProtKB-UniRule"/>
</dbReference>
<dbReference type="Proteomes" id="UP000032568">
    <property type="component" value="Chromosome"/>
</dbReference>
<evidence type="ECO:0000256" key="6">
    <source>
        <dbReference type="ARBA" id="ARBA00022679"/>
    </source>
</evidence>
<dbReference type="AlphaFoldDB" id="A0AAE9YMG2"/>
<evidence type="ECO:0000256" key="9">
    <source>
        <dbReference type="ARBA" id="ARBA00022777"/>
    </source>
</evidence>
<dbReference type="InterPro" id="IPR023468">
    <property type="entry name" value="Riboflavin_kinase"/>
</dbReference>
<protein>
    <recommendedName>
        <fullName evidence="15">Riboflavin biosynthesis protein</fullName>
    </recommendedName>
    <domain>
        <recommendedName>
            <fullName evidence="15">Riboflavin kinase</fullName>
            <ecNumber evidence="15">2.7.1.26</ecNumber>
        </recommendedName>
        <alternativeName>
            <fullName evidence="15">Flavokinase</fullName>
        </alternativeName>
    </domain>
    <domain>
        <recommendedName>
            <fullName evidence="15">FMN adenylyltransferase</fullName>
            <ecNumber evidence="15">2.7.7.2</ecNumber>
        </recommendedName>
        <alternativeName>
            <fullName evidence="15">FAD pyrophosphorylase</fullName>
        </alternativeName>
        <alternativeName>
            <fullName evidence="15">FAD synthase</fullName>
        </alternativeName>
    </domain>
</protein>
<keyword evidence="10 15" id="KW-0274">FAD</keyword>
<evidence type="ECO:0000313" key="17">
    <source>
        <dbReference type="EMBL" id="WDD97969.1"/>
    </source>
</evidence>
<comment type="catalytic activity">
    <reaction evidence="14 15">
        <text>FMN + ATP + H(+) = FAD + diphosphate</text>
        <dbReference type="Rhea" id="RHEA:17237"/>
        <dbReference type="ChEBI" id="CHEBI:15378"/>
        <dbReference type="ChEBI" id="CHEBI:30616"/>
        <dbReference type="ChEBI" id="CHEBI:33019"/>
        <dbReference type="ChEBI" id="CHEBI:57692"/>
        <dbReference type="ChEBI" id="CHEBI:58210"/>
        <dbReference type="EC" id="2.7.7.2"/>
    </reaction>
</comment>
<evidence type="ECO:0000256" key="1">
    <source>
        <dbReference type="ARBA" id="ARBA00002121"/>
    </source>
</evidence>
<sequence length="323" mass="36163">MQLVRGLHNIQPEDHGCVLTIGNFDGVHLGHRRVICALVEKARALNCASAVMVFEPQPRELFAPQTAPARLSRLIDKYLLLQELGVERLICVNFNHKFASLSAEDFIEQLLVKRLGIKHLIIGDDFHFGKNRAGNFDMLCGAGREFGFGVSDTASYKLADCRISSTEIRQALERDDFAEARRMLGRPYSIFGRVFHGDKRGRQLGYPTANVLLKRRVSPVCGVYVVQVKTAFGVYYGVANIGSRPTVSGIRQQLEVHIFDFNADLYGQSIEVVMLHKLRNEMKFASLSELTTQISKDSAQARTYLNNLDTESVNGYVNTHDNG</sequence>
<comment type="pathway">
    <text evidence="2 15">Cofactor biosynthesis; FAD biosynthesis; FAD from FMN: step 1/1.</text>
</comment>
<dbReference type="NCBIfam" id="NF004160">
    <property type="entry name" value="PRK05627.1-3"/>
    <property type="match status" value="1"/>
</dbReference>
<evidence type="ECO:0000256" key="14">
    <source>
        <dbReference type="ARBA" id="ARBA00049494"/>
    </source>
</evidence>
<evidence type="ECO:0000256" key="13">
    <source>
        <dbReference type="ARBA" id="ARBA00047880"/>
    </source>
</evidence>
<keyword evidence="8 15" id="KW-0547">Nucleotide-binding</keyword>
<gene>
    <name evidence="17" type="primary">ribF</name>
    <name evidence="17" type="ORF">SG35_022210</name>
</gene>
<dbReference type="Gene3D" id="2.40.30.30">
    <property type="entry name" value="Riboflavin kinase-like"/>
    <property type="match status" value="1"/>
</dbReference>
<dbReference type="CDD" id="cd02064">
    <property type="entry name" value="FAD_synthetase_N"/>
    <property type="match status" value="1"/>
</dbReference>
<dbReference type="NCBIfam" id="TIGR00083">
    <property type="entry name" value="ribF"/>
    <property type="match status" value="1"/>
</dbReference>
<comment type="catalytic activity">
    <reaction evidence="13 15">
        <text>riboflavin + ATP = FMN + ADP + H(+)</text>
        <dbReference type="Rhea" id="RHEA:14357"/>
        <dbReference type="ChEBI" id="CHEBI:15378"/>
        <dbReference type="ChEBI" id="CHEBI:30616"/>
        <dbReference type="ChEBI" id="CHEBI:57986"/>
        <dbReference type="ChEBI" id="CHEBI:58210"/>
        <dbReference type="ChEBI" id="CHEBI:456216"/>
        <dbReference type="EC" id="2.7.1.26"/>
    </reaction>
</comment>
<evidence type="ECO:0000256" key="3">
    <source>
        <dbReference type="ARBA" id="ARBA00005201"/>
    </source>
</evidence>
<keyword evidence="11 15" id="KW-0067">ATP-binding</keyword>
<dbReference type="RefSeq" id="WP_044830341.1">
    <property type="nucleotide sequence ID" value="NZ_CP059735.1"/>
</dbReference>
<evidence type="ECO:0000256" key="15">
    <source>
        <dbReference type="PIRNR" id="PIRNR004491"/>
    </source>
</evidence>
<dbReference type="KEGG" id="tact:SG35_022210"/>
<dbReference type="EMBL" id="CP059735">
    <property type="protein sequence ID" value="WDD97969.1"/>
    <property type="molecule type" value="Genomic_DNA"/>
</dbReference>
<dbReference type="InterPro" id="IPR015865">
    <property type="entry name" value="Riboflavin_kinase_bac/euk"/>
</dbReference>
<dbReference type="EC" id="2.7.1.26" evidence="15"/>
<reference evidence="17 18" key="2">
    <citation type="journal article" date="2022" name="Mar. Drugs">
        <title>Bioassay-Guided Fractionation Leads to the Detection of Cholic Acid Generated by the Rare Thalassomonas sp.</title>
        <authorList>
            <person name="Pheiffer F."/>
            <person name="Schneider Y.K."/>
            <person name="Hansen E.H."/>
            <person name="Andersen J.H."/>
            <person name="Isaksson J."/>
            <person name="Busche T."/>
            <person name="R C."/>
            <person name="Kalinowski J."/>
            <person name="Zyl L.V."/>
            <person name="Trindade M."/>
        </authorList>
    </citation>
    <scope>NUCLEOTIDE SEQUENCE [LARGE SCALE GENOMIC DNA]</scope>
    <source>
        <strain evidence="17 18">A5K-106</strain>
    </source>
</reference>
<evidence type="ECO:0000256" key="11">
    <source>
        <dbReference type="ARBA" id="ARBA00022840"/>
    </source>
</evidence>
<evidence type="ECO:0000256" key="12">
    <source>
        <dbReference type="ARBA" id="ARBA00023268"/>
    </source>
</evidence>
<keyword evidence="7 15" id="KW-0548">Nucleotidyltransferase</keyword>
<dbReference type="InterPro" id="IPR014729">
    <property type="entry name" value="Rossmann-like_a/b/a_fold"/>
</dbReference>
<dbReference type="EC" id="2.7.7.2" evidence="15"/>
<comment type="function">
    <text evidence="1">Catalyzes the phosphorylation of riboflavin to FMN followed by the adenylation of FMN to FAD.</text>
</comment>
<dbReference type="NCBIfam" id="NF004163">
    <property type="entry name" value="PRK05627.1-6"/>
    <property type="match status" value="1"/>
</dbReference>
<feature type="domain" description="Riboflavin kinase" evidence="16">
    <location>
        <begin position="183"/>
        <end position="306"/>
    </location>
</feature>
<dbReference type="GO" id="GO:0006747">
    <property type="term" value="P:FAD biosynthetic process"/>
    <property type="evidence" value="ECO:0007669"/>
    <property type="project" value="UniProtKB-UniRule"/>
</dbReference>
<dbReference type="Gene3D" id="3.40.50.620">
    <property type="entry name" value="HUPs"/>
    <property type="match status" value="1"/>
</dbReference>
<evidence type="ECO:0000256" key="2">
    <source>
        <dbReference type="ARBA" id="ARBA00004726"/>
    </source>
</evidence>
<evidence type="ECO:0000256" key="7">
    <source>
        <dbReference type="ARBA" id="ARBA00022695"/>
    </source>
</evidence>
<dbReference type="PANTHER" id="PTHR22749">
    <property type="entry name" value="RIBOFLAVIN KINASE/FMN ADENYLYLTRANSFERASE"/>
    <property type="match status" value="1"/>
</dbReference>
<dbReference type="SUPFAM" id="SSF82114">
    <property type="entry name" value="Riboflavin kinase-like"/>
    <property type="match status" value="1"/>
</dbReference>